<evidence type="ECO:0000313" key="2">
    <source>
        <dbReference type="Proteomes" id="UP000228593"/>
    </source>
</evidence>
<proteinExistence type="predicted"/>
<sequence>MASIRIDNLPARYTLDRKAMVCIQGAGAPWVFGWISPFLNAAPSQPQQINFYQINNFAEQMINQVQIVSVTNSAPNSSLNVAVDAASVNNRLI</sequence>
<dbReference type="EMBL" id="PDOB01000007">
    <property type="protein sequence ID" value="PIL40610.1"/>
    <property type="molecule type" value="Genomic_DNA"/>
</dbReference>
<protein>
    <submittedName>
        <fullName evidence="1">Uncharacterized protein</fullName>
    </submittedName>
</protein>
<dbReference type="RefSeq" id="WP_099915256.1">
    <property type="nucleotide sequence ID" value="NZ_BMHS01000010.1"/>
</dbReference>
<dbReference type="OrthoDB" id="8756551at2"/>
<name>A0A2G8T3H7_9BURK</name>
<evidence type="ECO:0000313" key="1">
    <source>
        <dbReference type="EMBL" id="PIL40610.1"/>
    </source>
</evidence>
<organism evidence="1 2">
    <name type="scientific">Massilia psychrophila</name>
    <dbReference type="NCBI Taxonomy" id="1603353"/>
    <lineage>
        <taxon>Bacteria</taxon>
        <taxon>Pseudomonadati</taxon>
        <taxon>Pseudomonadota</taxon>
        <taxon>Betaproteobacteria</taxon>
        <taxon>Burkholderiales</taxon>
        <taxon>Oxalobacteraceae</taxon>
        <taxon>Telluria group</taxon>
        <taxon>Massilia</taxon>
    </lineage>
</organism>
<accession>A0A2G8T3H7</accession>
<comment type="caution">
    <text evidence="1">The sequence shown here is derived from an EMBL/GenBank/DDBJ whole genome shotgun (WGS) entry which is preliminary data.</text>
</comment>
<reference evidence="1 2" key="1">
    <citation type="submission" date="2017-10" db="EMBL/GenBank/DDBJ databases">
        <title>Massilia psychrophilum sp. nov., a novel purple-pigmented bacterium isolated from Tianshan glacier, Xinjiang Municipality, China.</title>
        <authorList>
            <person name="Wang H."/>
        </authorList>
    </citation>
    <scope>NUCLEOTIDE SEQUENCE [LARGE SCALE GENOMIC DNA]</scope>
    <source>
        <strain evidence="1 2">JCM 30813</strain>
    </source>
</reference>
<keyword evidence="2" id="KW-1185">Reference proteome</keyword>
<gene>
    <name evidence="1" type="ORF">CR103_06835</name>
</gene>
<dbReference type="Proteomes" id="UP000228593">
    <property type="component" value="Unassembled WGS sequence"/>
</dbReference>
<dbReference type="AlphaFoldDB" id="A0A2G8T3H7"/>